<keyword evidence="2" id="KW-1185">Reference proteome</keyword>
<gene>
    <name evidence="1" type="ORF">GSH16_04440</name>
</gene>
<protein>
    <recommendedName>
        <fullName evidence="3">Lipopolysaccharide export system protein LptC</fullName>
    </recommendedName>
</protein>
<sequence>MRQSPGAYSRFVRATKIGLPLLAILILSTLFLVSTRDDFDGIGLSFTEADLEAMQQGLSVTSPVLTGQNARGDLFRFTADTVVPDSLMVQRAVASNLRGRIDFANGQGLDLRTDSAELDLGTQKAQFEGAVRLTTDEGYDLATDRIDADLEAGVITGPDPVTAVAPMGRISSDAFSIRSGEGADFEAEKNVIRFENNVKLVFTPNRSR</sequence>
<evidence type="ECO:0000313" key="1">
    <source>
        <dbReference type="EMBL" id="MXU64682.1"/>
    </source>
</evidence>
<dbReference type="Proteomes" id="UP000436016">
    <property type="component" value="Unassembled WGS sequence"/>
</dbReference>
<dbReference type="EMBL" id="WUWG01000001">
    <property type="protein sequence ID" value="MXU64682.1"/>
    <property type="molecule type" value="Genomic_DNA"/>
</dbReference>
<comment type="caution">
    <text evidence="1">The sequence shown here is derived from an EMBL/GenBank/DDBJ whole genome shotgun (WGS) entry which is preliminary data.</text>
</comment>
<dbReference type="RefSeq" id="WP_160852298.1">
    <property type="nucleotide sequence ID" value="NZ_WUWG01000001.1"/>
</dbReference>
<reference evidence="1 2" key="1">
    <citation type="submission" date="2019-12" db="EMBL/GenBank/DDBJ databases">
        <title>Strain KN286 was isolated from seawater, which was collected from Caroline Seamount in the tropical western Pacific.</title>
        <authorList>
            <person name="Wang Q."/>
        </authorList>
    </citation>
    <scope>NUCLEOTIDE SEQUENCE [LARGE SCALE GENOMIC DNA]</scope>
    <source>
        <strain evidence="1 2">KN286</strain>
    </source>
</reference>
<proteinExistence type="predicted"/>
<accession>A0A6B0TTX0</accession>
<organism evidence="1 2">
    <name type="scientific">Oceanomicrobium pacificus</name>
    <dbReference type="NCBI Taxonomy" id="2692916"/>
    <lineage>
        <taxon>Bacteria</taxon>
        <taxon>Pseudomonadati</taxon>
        <taxon>Pseudomonadota</taxon>
        <taxon>Alphaproteobacteria</taxon>
        <taxon>Rhodobacterales</taxon>
        <taxon>Paracoccaceae</taxon>
        <taxon>Oceanomicrobium</taxon>
    </lineage>
</organism>
<name>A0A6B0TTX0_9RHOB</name>
<dbReference type="AlphaFoldDB" id="A0A6B0TTX0"/>
<evidence type="ECO:0000313" key="2">
    <source>
        <dbReference type="Proteomes" id="UP000436016"/>
    </source>
</evidence>
<evidence type="ECO:0008006" key="3">
    <source>
        <dbReference type="Google" id="ProtNLM"/>
    </source>
</evidence>